<gene>
    <name evidence="1" type="ORF">AWN90_23290</name>
</gene>
<sequence length="1176" mass="129575">MPTGPAFDRRDLERLAAGQIAEVFGPEFADCAEIPHRLRPPLPPLLLLDRVTGIDAPSGVFGTGAMWAERDLKPDGWYLDGTGRLTPGLLTESVQGILVLLSWMGVDRLTRGERVCRLLGEDVTFHGSPPVAGQTVRLHLEVTGHTQHGGLLVVSFQASGEVDGEPRITVRSARIGFFTAAELTVNSRRDRVQGSAAPRNDRPAMSALVAGRPADCFGPDWEITRAHVRTPRIGGGRMRLLGEVVACDLDRGYLRAETRIRPDEWFFRAHLPEDPCMPGNLMFDGCAQALAFYLIAAGLTTDRDGWRFEVVPEVPYHLRYRAQATPHTDLLSYEVAVRELSTGPEPTVVADVSCAVDGVVALHIERLGLRLVRDWPLTHWRRLSPPAVQVTGAPVPLARLGGLRGFRDDHRVAVKADGVRLDYATLLTGAWGPISSVWPAEPDRGLRKTGRLPGPPYLFITRIRDISGWERQLRVGNWLEAEYDVPERVWYFDQNGCATMPFAVLMEVLLQPCGWLADYAGSTVGAAEDLFFRNLDGSGVFTAEVPRGTHSLRTRVELRSVARADSHSVIEVFDIACHADGEPVFTGSATFGFFPKQAFDDQPGIPPTESDRAALNEPHDFAVDLSRRPARYCGGPLRLAGPMLLMLDRVTGFWPESGVAGLGRLRAELDVDADAWYFKAHFYEDPVQPGSLGNEAVLQLLQFFLLKTGAVQGFTNPRFEPVMLGEPIAWKYRGQVVPTHRLVTIQLDITDIGPGWATAEGWLWVDGRRIYHLSRLGMRVVEGDPDRTSAAEADHLLDPAVDTWIGDHRPNWMTPALPAMSTLDLVVRAAADYSGEPVTGVRDFRLQRWLPITGPTRLRTRVERRADDLAVTVSARPESETEFRPLATATVLLGPPPARPIPFAPLANTTSEPLPYLTGDMFHGPAFHYLTSWLLGATGASGLIDLERGTVPRGYLHHGALDASTHVIPHQRLWQWDNTIGHNAIAFPHAVDTLWLFEPVPETGELQVEARFAGFDSGNPMTPAFDIQLCRDDRVLVALRLVEALAPLGPAAKLTPAQRRSFAHDREYIAGATLSTTRNGVTVTSTADLARVEIFPGTLAGLYDLPAGLEHPDRVAYVAIQDHIAYLERVHPSQVVVHDLRTAHVAGYPERVYHLAVTHEDSRVTVRTVHQVETGR</sequence>
<dbReference type="Pfam" id="PF07977">
    <property type="entry name" value="FabA"/>
    <property type="match status" value="3"/>
</dbReference>
<dbReference type="GO" id="GO:0006633">
    <property type="term" value="P:fatty acid biosynthetic process"/>
    <property type="evidence" value="ECO:0007669"/>
    <property type="project" value="UniProtKB-UniPathway"/>
</dbReference>
<evidence type="ECO:0000313" key="2">
    <source>
        <dbReference type="Proteomes" id="UP000076512"/>
    </source>
</evidence>
<dbReference type="AlphaFoldDB" id="A0A164P040"/>
<reference evidence="1 2" key="1">
    <citation type="submission" date="2016-04" db="EMBL/GenBank/DDBJ databases">
        <authorList>
            <person name="Evans L.H."/>
            <person name="Alamgir A."/>
            <person name="Owens N."/>
            <person name="Weber N.D."/>
            <person name="Virtaneva K."/>
            <person name="Barbian K."/>
            <person name="Babar A."/>
            <person name="Rosenke K."/>
        </authorList>
    </citation>
    <scope>NUCLEOTIDE SEQUENCE [LARGE SCALE GENOMIC DNA]</scope>
    <source>
        <strain evidence="1 2">IFM 0406</strain>
    </source>
</reference>
<protein>
    <submittedName>
        <fullName evidence="1">Uncharacterized protein</fullName>
    </submittedName>
</protein>
<dbReference type="InterPro" id="IPR042104">
    <property type="entry name" value="PKS_dehydratase_sf"/>
</dbReference>
<dbReference type="Proteomes" id="UP000076512">
    <property type="component" value="Unassembled WGS sequence"/>
</dbReference>
<dbReference type="Gene3D" id="3.10.129.10">
    <property type="entry name" value="Hotdog Thioesterase"/>
    <property type="match status" value="4"/>
</dbReference>
<comment type="caution">
    <text evidence="1">The sequence shown here is derived from an EMBL/GenBank/DDBJ whole genome shotgun (WGS) entry which is preliminary data.</text>
</comment>
<dbReference type="InterPro" id="IPR013114">
    <property type="entry name" value="FabA_FabZ"/>
</dbReference>
<proteinExistence type="predicted"/>
<keyword evidence="2" id="KW-1185">Reference proteome</keyword>
<dbReference type="PANTHER" id="PTHR30272">
    <property type="entry name" value="3-HYDROXYACYL-[ACYL-CARRIER-PROTEIN] DEHYDRATASE"/>
    <property type="match status" value="1"/>
</dbReference>
<dbReference type="STRING" id="455432.AWN90_23290"/>
<evidence type="ECO:0000313" key="1">
    <source>
        <dbReference type="EMBL" id="KZM74940.1"/>
    </source>
</evidence>
<dbReference type="InterPro" id="IPR029069">
    <property type="entry name" value="HotDog_dom_sf"/>
</dbReference>
<name>A0A164P040_9NOCA</name>
<dbReference type="PANTHER" id="PTHR30272:SF8">
    <property type="entry name" value="3-HYDROXYDECANOYL-[ACYL-CARRIER-PROTEIN] DEHYDRATASE"/>
    <property type="match status" value="1"/>
</dbReference>
<organism evidence="1 2">
    <name type="scientific">Nocardia terpenica</name>
    <dbReference type="NCBI Taxonomy" id="455432"/>
    <lineage>
        <taxon>Bacteria</taxon>
        <taxon>Bacillati</taxon>
        <taxon>Actinomycetota</taxon>
        <taxon>Actinomycetes</taxon>
        <taxon>Mycobacteriales</taxon>
        <taxon>Nocardiaceae</taxon>
        <taxon>Nocardia</taxon>
    </lineage>
</organism>
<accession>A0A164P040</accession>
<dbReference type="SUPFAM" id="SSF54637">
    <property type="entry name" value="Thioesterase/thiol ester dehydrase-isomerase"/>
    <property type="match status" value="4"/>
</dbReference>
<dbReference type="Gene3D" id="3.10.129.110">
    <property type="entry name" value="Polyketide synthase dehydratase"/>
    <property type="match status" value="1"/>
</dbReference>
<dbReference type="EMBL" id="LWGR01000004">
    <property type="protein sequence ID" value="KZM74940.1"/>
    <property type="molecule type" value="Genomic_DNA"/>
</dbReference>
<dbReference type="UniPathway" id="UPA00094"/>